<evidence type="ECO:0000313" key="10">
    <source>
        <dbReference type="Proteomes" id="UP000540014"/>
    </source>
</evidence>
<comment type="cofactor">
    <cofactor evidence="1">
        <name>Mn(2+)</name>
        <dbReference type="ChEBI" id="CHEBI:29035"/>
    </cofactor>
</comment>
<keyword evidence="5" id="KW-0119">Carbohydrate metabolism</keyword>
<evidence type="ECO:0000256" key="4">
    <source>
        <dbReference type="ARBA" id="ARBA00023235"/>
    </source>
</evidence>
<evidence type="ECO:0000256" key="3">
    <source>
        <dbReference type="ARBA" id="ARBA00023211"/>
    </source>
</evidence>
<organism evidence="9 10">
    <name type="scientific">Faecalicoccus pleomorphus</name>
    <dbReference type="NCBI Taxonomy" id="1323"/>
    <lineage>
        <taxon>Bacteria</taxon>
        <taxon>Bacillati</taxon>
        <taxon>Bacillota</taxon>
        <taxon>Erysipelotrichia</taxon>
        <taxon>Erysipelotrichales</taxon>
        <taxon>Erysipelotrichaceae</taxon>
        <taxon>Faecalicoccus</taxon>
    </lineage>
</organism>
<dbReference type="Gene3D" id="2.60.120.10">
    <property type="entry name" value="Jelly Rolls"/>
    <property type="match status" value="1"/>
</dbReference>
<comment type="similarity">
    <text evidence="7">Belongs to the D-lyxose ketol-isomerase family.</text>
</comment>
<evidence type="ECO:0000256" key="1">
    <source>
        <dbReference type="ARBA" id="ARBA00001936"/>
    </source>
</evidence>
<dbReference type="GO" id="GO:0047828">
    <property type="term" value="F:D-lyxose ketol-isomerase activity"/>
    <property type="evidence" value="ECO:0007669"/>
    <property type="project" value="UniProtKB-EC"/>
</dbReference>
<dbReference type="InterPro" id="IPR011051">
    <property type="entry name" value="RmlC_Cupin_sf"/>
</dbReference>
<evidence type="ECO:0000313" key="9">
    <source>
        <dbReference type="EMBL" id="NME45253.1"/>
    </source>
</evidence>
<dbReference type="Proteomes" id="UP000540014">
    <property type="component" value="Unassembled WGS sequence"/>
</dbReference>
<accession>A0A7X9NJ36</accession>
<dbReference type="InterPro" id="IPR014710">
    <property type="entry name" value="RmlC-like_jellyroll"/>
</dbReference>
<evidence type="ECO:0000256" key="2">
    <source>
        <dbReference type="ARBA" id="ARBA00022723"/>
    </source>
</evidence>
<keyword evidence="4 9" id="KW-0413">Isomerase</keyword>
<proteinExistence type="inferred from homology"/>
<dbReference type="InterPro" id="IPR010864">
    <property type="entry name" value="D-lyxose_isomer"/>
</dbReference>
<dbReference type="AlphaFoldDB" id="A0A7X9NJ36"/>
<protein>
    <recommendedName>
        <fullName evidence="8">D-lyxose ketol-isomerase</fullName>
        <ecNumber evidence="8">5.3.1.15</ecNumber>
    </recommendedName>
</protein>
<dbReference type="RefSeq" id="WP_168966442.1">
    <property type="nucleotide sequence ID" value="NZ_JABAFR010000030.1"/>
</dbReference>
<sequence length="187" mass="21495">MDEKIVDGITEDYKNKVRELFKKSGIAFTEEELNSIDYAGYGLDNIKEEGLNLIVYCNNEKYCAKEMALLPGQACPQHTHPDLADGREGKQETLRCRWGKVYIYYEDGTPLDETKIHTTIPGKNKQYYTAGHEVILNPGEQYTMLPRVAHWFKAGEEGAIVSEFSTPSFDEFDTYENPNIKRIIRDR</sequence>
<dbReference type="EC" id="5.3.1.15" evidence="8"/>
<name>A0A7X9NJ36_9FIRM</name>
<dbReference type="SUPFAM" id="SSF51182">
    <property type="entry name" value="RmlC-like cupins"/>
    <property type="match status" value="1"/>
</dbReference>
<keyword evidence="3" id="KW-0464">Manganese</keyword>
<evidence type="ECO:0000256" key="6">
    <source>
        <dbReference type="ARBA" id="ARBA00044907"/>
    </source>
</evidence>
<reference evidence="9 10" key="1">
    <citation type="submission" date="2020-04" db="EMBL/GenBank/DDBJ databases">
        <authorList>
            <person name="Hitch T.C.A."/>
            <person name="Wylensek D."/>
            <person name="Clavel T."/>
        </authorList>
    </citation>
    <scope>NUCLEOTIDE SEQUENCE [LARGE SCALE GENOMIC DNA]</scope>
    <source>
        <strain evidence="9 10">BSM-383-APC-22F</strain>
    </source>
</reference>
<dbReference type="GO" id="GO:0046872">
    <property type="term" value="F:metal ion binding"/>
    <property type="evidence" value="ECO:0007669"/>
    <property type="project" value="UniProtKB-KW"/>
</dbReference>
<evidence type="ECO:0000256" key="5">
    <source>
        <dbReference type="ARBA" id="ARBA00023277"/>
    </source>
</evidence>
<evidence type="ECO:0000256" key="8">
    <source>
        <dbReference type="ARBA" id="ARBA00044972"/>
    </source>
</evidence>
<dbReference type="CDD" id="cd20308">
    <property type="entry name" value="cupin_YdaE"/>
    <property type="match status" value="1"/>
</dbReference>
<keyword evidence="2" id="KW-0479">Metal-binding</keyword>
<comment type="caution">
    <text evidence="9">The sequence shown here is derived from an EMBL/GenBank/DDBJ whole genome shotgun (WGS) entry which is preliminary data.</text>
</comment>
<evidence type="ECO:0000256" key="7">
    <source>
        <dbReference type="ARBA" id="ARBA00044951"/>
    </source>
</evidence>
<dbReference type="EMBL" id="JABAFR010000030">
    <property type="protein sequence ID" value="NME45253.1"/>
    <property type="molecule type" value="Genomic_DNA"/>
</dbReference>
<gene>
    <name evidence="9" type="ORF">HF861_10260</name>
</gene>
<dbReference type="Pfam" id="PF07385">
    <property type="entry name" value="Lyx_isomer"/>
    <property type="match status" value="1"/>
</dbReference>
<comment type="catalytic activity">
    <reaction evidence="6">
        <text>D-lyxose = D-xylulose</text>
        <dbReference type="Rhea" id="RHEA:14201"/>
        <dbReference type="ChEBI" id="CHEBI:16789"/>
        <dbReference type="ChEBI" id="CHEBI:17140"/>
        <dbReference type="EC" id="5.3.1.15"/>
    </reaction>
</comment>